<feature type="region of interest" description="Disordered" evidence="1">
    <location>
        <begin position="226"/>
        <end position="249"/>
    </location>
</feature>
<keyword evidence="4" id="KW-1185">Reference proteome</keyword>
<dbReference type="InterPro" id="IPR024412">
    <property type="entry name" value="Lsr2_dim_dom"/>
</dbReference>
<feature type="domain" description="Lsr2 dimerization" evidence="2">
    <location>
        <begin position="1"/>
        <end position="55"/>
    </location>
</feature>
<comment type="caution">
    <text evidence="3">The sequence shown here is derived from an EMBL/GenBank/DDBJ whole genome shotgun (WGS) entry which is preliminary data.</text>
</comment>
<dbReference type="GO" id="GO:0016746">
    <property type="term" value="F:acyltransferase activity"/>
    <property type="evidence" value="ECO:0007669"/>
    <property type="project" value="InterPro"/>
</dbReference>
<evidence type="ECO:0000313" key="4">
    <source>
        <dbReference type="Proteomes" id="UP000215199"/>
    </source>
</evidence>
<dbReference type="AlphaFoldDB" id="A0A229TFA8"/>
<name>A0A229TFA8_9PSEU</name>
<accession>A0A229TFA8</accession>
<dbReference type="EMBL" id="NMUL01000007">
    <property type="protein sequence ID" value="OXM69594.1"/>
    <property type="molecule type" value="Genomic_DNA"/>
</dbReference>
<feature type="region of interest" description="Disordered" evidence="1">
    <location>
        <begin position="129"/>
        <end position="151"/>
    </location>
</feature>
<gene>
    <name evidence="3" type="ORF">CF165_08785</name>
</gene>
<protein>
    <recommendedName>
        <fullName evidence="2">Lsr2 dimerization domain-containing protein</fullName>
    </recommendedName>
</protein>
<dbReference type="InterPro" id="IPR042261">
    <property type="entry name" value="Lsr2-like_dimerization"/>
</dbReference>
<dbReference type="Gene3D" id="4.10.320.10">
    <property type="entry name" value="E3-binding domain"/>
    <property type="match status" value="1"/>
</dbReference>
<dbReference type="Pfam" id="PF11774">
    <property type="entry name" value="Lsr2"/>
    <property type="match status" value="1"/>
</dbReference>
<evidence type="ECO:0000256" key="1">
    <source>
        <dbReference type="SAM" id="MobiDB-lite"/>
    </source>
</evidence>
<dbReference type="GO" id="GO:0003677">
    <property type="term" value="F:DNA binding"/>
    <property type="evidence" value="ECO:0007669"/>
    <property type="project" value="InterPro"/>
</dbReference>
<dbReference type="Proteomes" id="UP000215199">
    <property type="component" value="Unassembled WGS sequence"/>
</dbReference>
<proteinExistence type="predicted"/>
<dbReference type="Gene3D" id="3.30.60.230">
    <property type="entry name" value="Lsr2, dimerization domain"/>
    <property type="match status" value="1"/>
</dbReference>
<dbReference type="RefSeq" id="WP_093946919.1">
    <property type="nucleotide sequence ID" value="NZ_NMUL01000007.1"/>
</dbReference>
<organism evidence="3 4">
    <name type="scientific">Amycolatopsis vastitatis</name>
    <dbReference type="NCBI Taxonomy" id="1905142"/>
    <lineage>
        <taxon>Bacteria</taxon>
        <taxon>Bacillati</taxon>
        <taxon>Actinomycetota</taxon>
        <taxon>Actinomycetes</taxon>
        <taxon>Pseudonocardiales</taxon>
        <taxon>Pseudonocardiaceae</taxon>
        <taxon>Amycolatopsis</taxon>
    </lineage>
</organism>
<dbReference type="InterPro" id="IPR036625">
    <property type="entry name" value="E3-bd_dom_sf"/>
</dbReference>
<sequence length="249" mass="28857">MAQKIQTIITIVDDLDGSQEATTSRTFDVGTRRFAIDLCDSNADQFDADFREWTTGLKKRTFAIGRKSYTRWLRPDEAERFDAAFREWTTGLKERTFAVGQRSYTRWLPPDEAEQFDLAVSRWIKAAKRVSGNNDEEPPESSAPGRGREPLETIVPVPVKGQQWELDPPRPISRATTRAFNLARRTVRNWARNNGWPDLGERGRIPREAYERWVDEVWLAMDDPSWERLEQQPVPAPASARSRKPRRRN</sequence>
<evidence type="ECO:0000313" key="3">
    <source>
        <dbReference type="EMBL" id="OXM69594.1"/>
    </source>
</evidence>
<dbReference type="OrthoDB" id="4113332at2"/>
<reference evidence="4" key="1">
    <citation type="submission" date="2017-07" db="EMBL/GenBank/DDBJ databases">
        <title>Comparative genome mining reveals phylogenetic distribution patterns of secondary metabolites in Amycolatopsis.</title>
        <authorList>
            <person name="Adamek M."/>
            <person name="Alanjary M."/>
            <person name="Sales-Ortells H."/>
            <person name="Goodfellow M."/>
            <person name="Bull A.T."/>
            <person name="Kalinowski J."/>
            <person name="Ziemert N."/>
        </authorList>
    </citation>
    <scope>NUCLEOTIDE SEQUENCE [LARGE SCALE GENOMIC DNA]</scope>
    <source>
        <strain evidence="4">H5</strain>
    </source>
</reference>
<evidence type="ECO:0000259" key="2">
    <source>
        <dbReference type="Pfam" id="PF11774"/>
    </source>
</evidence>